<feature type="domain" description="DUF7138" evidence="1">
    <location>
        <begin position="8"/>
        <end position="93"/>
    </location>
</feature>
<dbReference type="PANTHER" id="PTHR36351:SF1">
    <property type="entry name" value="EMBRYO SAC DEVELOPMENT ARREST 12"/>
    <property type="match status" value="1"/>
</dbReference>
<dbReference type="AlphaFoldDB" id="A0A5P1F1N9"/>
<evidence type="ECO:0000313" key="2">
    <source>
        <dbReference type="EMBL" id="ONK71327.1"/>
    </source>
</evidence>
<dbReference type="Pfam" id="PF23596">
    <property type="entry name" value="DUF7138"/>
    <property type="match status" value="1"/>
</dbReference>
<keyword evidence="3" id="KW-1185">Reference proteome</keyword>
<sequence length="279" mass="31565">MTEQQPSAFFPVVFFDGDRDVDIGSIAVTASLDFRKFQSMIAQKIGASPHQISISLVRRKKARSSPEIQRKVPIDELTDFSAIALERDCFVLVVRRGSRSGRRGRGRRGRGGGAEKKMEAAIDVVPEMTILKRNHQEDRVPIGSLGFWDYEAQLRNLQRMRERYMMSAALYYPYSQSPPALLSEAEVTRCLRRRRRRPFFRQGGASRVFSAGDADAFSFGRRERTLVSRLAAGCLCERLCAEAKRAGKSAADFTGAFIDRSPSGFRHWLAHREAHQEEC</sequence>
<dbReference type="Proteomes" id="UP000243459">
    <property type="component" value="Chromosome 4"/>
</dbReference>
<gene>
    <name evidence="2" type="ORF">A4U43_C04F7340</name>
</gene>
<dbReference type="OrthoDB" id="778072at2759"/>
<accession>A0A5P1F1N9</accession>
<dbReference type="EMBL" id="CM007384">
    <property type="protein sequence ID" value="ONK71327.1"/>
    <property type="molecule type" value="Genomic_DNA"/>
</dbReference>
<evidence type="ECO:0000313" key="3">
    <source>
        <dbReference type="Proteomes" id="UP000243459"/>
    </source>
</evidence>
<protein>
    <recommendedName>
        <fullName evidence="1">DUF7138 domain-containing protein</fullName>
    </recommendedName>
</protein>
<dbReference type="Gramene" id="ONK71327">
    <property type="protein sequence ID" value="ONK71327"/>
    <property type="gene ID" value="A4U43_C04F7340"/>
</dbReference>
<reference evidence="3" key="1">
    <citation type="journal article" date="2017" name="Nat. Commun.">
        <title>The asparagus genome sheds light on the origin and evolution of a young Y chromosome.</title>
        <authorList>
            <person name="Harkess A."/>
            <person name="Zhou J."/>
            <person name="Xu C."/>
            <person name="Bowers J.E."/>
            <person name="Van der Hulst R."/>
            <person name="Ayyampalayam S."/>
            <person name="Mercati F."/>
            <person name="Riccardi P."/>
            <person name="McKain M.R."/>
            <person name="Kakrana A."/>
            <person name="Tang H."/>
            <person name="Ray J."/>
            <person name="Groenendijk J."/>
            <person name="Arikit S."/>
            <person name="Mathioni S.M."/>
            <person name="Nakano M."/>
            <person name="Shan H."/>
            <person name="Telgmann-Rauber A."/>
            <person name="Kanno A."/>
            <person name="Yue Z."/>
            <person name="Chen H."/>
            <person name="Li W."/>
            <person name="Chen Y."/>
            <person name="Xu X."/>
            <person name="Zhang Y."/>
            <person name="Luo S."/>
            <person name="Chen H."/>
            <person name="Gao J."/>
            <person name="Mao Z."/>
            <person name="Pires J.C."/>
            <person name="Luo M."/>
            <person name="Kudrna D."/>
            <person name="Wing R.A."/>
            <person name="Meyers B.C."/>
            <person name="Yi K."/>
            <person name="Kong H."/>
            <person name="Lavrijsen P."/>
            <person name="Sunseri F."/>
            <person name="Falavigna A."/>
            <person name="Ye Y."/>
            <person name="Leebens-Mack J.H."/>
            <person name="Chen G."/>
        </authorList>
    </citation>
    <scope>NUCLEOTIDE SEQUENCE [LARGE SCALE GENOMIC DNA]</scope>
    <source>
        <strain evidence="3">cv. DH0086</strain>
    </source>
</reference>
<name>A0A5P1F1N9_ASPOF</name>
<proteinExistence type="predicted"/>
<dbReference type="PANTHER" id="PTHR36351">
    <property type="entry name" value="EMBRYO SAC DEVELOPMENT ARREST 12"/>
    <property type="match status" value="1"/>
</dbReference>
<organism evidence="2 3">
    <name type="scientific">Asparagus officinalis</name>
    <name type="common">Garden asparagus</name>
    <dbReference type="NCBI Taxonomy" id="4686"/>
    <lineage>
        <taxon>Eukaryota</taxon>
        <taxon>Viridiplantae</taxon>
        <taxon>Streptophyta</taxon>
        <taxon>Embryophyta</taxon>
        <taxon>Tracheophyta</taxon>
        <taxon>Spermatophyta</taxon>
        <taxon>Magnoliopsida</taxon>
        <taxon>Liliopsida</taxon>
        <taxon>Asparagales</taxon>
        <taxon>Asparagaceae</taxon>
        <taxon>Asparagoideae</taxon>
        <taxon>Asparagus</taxon>
    </lineage>
</organism>
<dbReference type="InterPro" id="IPR055562">
    <property type="entry name" value="DUF7138"/>
</dbReference>
<evidence type="ECO:0000259" key="1">
    <source>
        <dbReference type="Pfam" id="PF23596"/>
    </source>
</evidence>